<keyword evidence="3" id="KW-1185">Reference proteome</keyword>
<gene>
    <name evidence="2" type="ORF">B0A48_07068</name>
</gene>
<name>A0A1V8T7Z4_9PEZI</name>
<keyword evidence="1" id="KW-0472">Membrane</keyword>
<dbReference type="InParanoid" id="A0A1V8T7Z4"/>
<accession>A0A1V8T7Z4</accession>
<evidence type="ECO:0000313" key="3">
    <source>
        <dbReference type="Proteomes" id="UP000192596"/>
    </source>
</evidence>
<keyword evidence="1" id="KW-1133">Transmembrane helix</keyword>
<evidence type="ECO:0000256" key="1">
    <source>
        <dbReference type="SAM" id="Phobius"/>
    </source>
</evidence>
<sequence length="113" mass="12184">MPSIGGLPTLNGKLLALFGLWLVTLFKLLVPTATWAKHFLVLVAMTGVFELCLLATIATLVLLALIELLAARLCLAAFGRAELFGLRRACVVDDQPNGLESQLLHSDKVANKE</sequence>
<keyword evidence="1" id="KW-0812">Transmembrane</keyword>
<protein>
    <submittedName>
        <fullName evidence="2">Uncharacterized protein</fullName>
    </submittedName>
</protein>
<feature type="transmembrane region" description="Helical" evidence="1">
    <location>
        <begin position="12"/>
        <end position="33"/>
    </location>
</feature>
<organism evidence="2 3">
    <name type="scientific">Cryoendolithus antarcticus</name>
    <dbReference type="NCBI Taxonomy" id="1507870"/>
    <lineage>
        <taxon>Eukaryota</taxon>
        <taxon>Fungi</taxon>
        <taxon>Dikarya</taxon>
        <taxon>Ascomycota</taxon>
        <taxon>Pezizomycotina</taxon>
        <taxon>Dothideomycetes</taxon>
        <taxon>Dothideomycetidae</taxon>
        <taxon>Cladosporiales</taxon>
        <taxon>Cladosporiaceae</taxon>
        <taxon>Cryoendolithus</taxon>
    </lineage>
</organism>
<dbReference type="AlphaFoldDB" id="A0A1V8T7Z4"/>
<evidence type="ECO:0000313" key="2">
    <source>
        <dbReference type="EMBL" id="OQO07371.1"/>
    </source>
</evidence>
<comment type="caution">
    <text evidence="2">The sequence shown here is derived from an EMBL/GenBank/DDBJ whole genome shotgun (WGS) entry which is preliminary data.</text>
</comment>
<feature type="transmembrane region" description="Helical" evidence="1">
    <location>
        <begin position="39"/>
        <end position="66"/>
    </location>
</feature>
<dbReference type="Proteomes" id="UP000192596">
    <property type="component" value="Unassembled WGS sequence"/>
</dbReference>
<reference evidence="3" key="1">
    <citation type="submission" date="2017-03" db="EMBL/GenBank/DDBJ databases">
        <title>Genomes of endolithic fungi from Antarctica.</title>
        <authorList>
            <person name="Coleine C."/>
            <person name="Masonjones S."/>
            <person name="Stajich J.E."/>
        </authorList>
    </citation>
    <scope>NUCLEOTIDE SEQUENCE [LARGE SCALE GENOMIC DNA]</scope>
    <source>
        <strain evidence="3">CCFEE 5527</strain>
    </source>
</reference>
<dbReference type="EMBL" id="NAJO01000014">
    <property type="protein sequence ID" value="OQO07371.1"/>
    <property type="molecule type" value="Genomic_DNA"/>
</dbReference>
<proteinExistence type="predicted"/>